<keyword evidence="3" id="KW-0808">Transferase</keyword>
<dbReference type="RefSeq" id="WP_114746569.1">
    <property type="nucleotide sequence ID" value="NZ_QQAY01000013.1"/>
</dbReference>
<accession>A0A370G9X0</accession>
<sequence>MKTIEVSVVIPTFNRPIQLCELLESLHRQTFQSFEVIIVNDNGASVDFVNGLYPELEITVINPPGKLQHVRARIAGVHAAKGTYIMLCDDDDLLLPGHMERMMQEIQSADLVYSDVEIFHYLLHKDRREATGKHLFAYSNEIKDMQKFSTYVPSGSLYRKSLHEEIGYFDPDMHNYWDWDFYLRTSRQHKIKRVPEASVLYAFGNNDNNSSNLESMRLYLDRLCIKHQLGYLPTNNFWLLLDDPATVNRKSDSNRTWNGIIEPSRLAINGDIFSVIN</sequence>
<dbReference type="Proteomes" id="UP000255326">
    <property type="component" value="Unassembled WGS sequence"/>
</dbReference>
<dbReference type="SUPFAM" id="SSF53448">
    <property type="entry name" value="Nucleotide-diphospho-sugar transferases"/>
    <property type="match status" value="1"/>
</dbReference>
<proteinExistence type="inferred from homology"/>
<comment type="caution">
    <text evidence="3">The sequence shown here is derived from an EMBL/GenBank/DDBJ whole genome shotgun (WGS) entry which is preliminary data.</text>
</comment>
<protein>
    <submittedName>
        <fullName evidence="3">GT2 family glycosyltransferase</fullName>
    </submittedName>
</protein>
<name>A0A370G9X0_9BACI</name>
<dbReference type="GO" id="GO:0016758">
    <property type="term" value="F:hexosyltransferase activity"/>
    <property type="evidence" value="ECO:0007669"/>
    <property type="project" value="UniProtKB-ARBA"/>
</dbReference>
<dbReference type="PANTHER" id="PTHR22916:SF3">
    <property type="entry name" value="UDP-GLCNAC:BETAGAL BETA-1,3-N-ACETYLGLUCOSAMINYLTRANSFERASE-LIKE PROTEIN 1"/>
    <property type="match status" value="1"/>
</dbReference>
<dbReference type="InterPro" id="IPR029044">
    <property type="entry name" value="Nucleotide-diphossugar_trans"/>
</dbReference>
<feature type="domain" description="Glycosyltransferase 2-like" evidence="2">
    <location>
        <begin position="7"/>
        <end position="167"/>
    </location>
</feature>
<dbReference type="Gene3D" id="3.90.550.10">
    <property type="entry name" value="Spore Coat Polysaccharide Biosynthesis Protein SpsA, Chain A"/>
    <property type="match status" value="1"/>
</dbReference>
<evidence type="ECO:0000313" key="4">
    <source>
        <dbReference type="Proteomes" id="UP000255326"/>
    </source>
</evidence>
<gene>
    <name evidence="3" type="ORF">DFR59_11311</name>
</gene>
<reference evidence="3 4" key="1">
    <citation type="submission" date="2018-07" db="EMBL/GenBank/DDBJ databases">
        <title>Genomic Encyclopedia of Type Strains, Phase IV (KMG-IV): sequencing the most valuable type-strain genomes for metagenomic binning, comparative biology and taxonomic classification.</title>
        <authorList>
            <person name="Goeker M."/>
        </authorList>
    </citation>
    <scope>NUCLEOTIDE SEQUENCE [LARGE SCALE GENOMIC DNA]</scope>
    <source>
        <strain evidence="3 4">DSM 25281</strain>
    </source>
</reference>
<dbReference type="EMBL" id="QQAY01000013">
    <property type="protein sequence ID" value="RDI39990.1"/>
    <property type="molecule type" value="Genomic_DNA"/>
</dbReference>
<evidence type="ECO:0000256" key="1">
    <source>
        <dbReference type="ARBA" id="ARBA00006739"/>
    </source>
</evidence>
<comment type="similarity">
    <text evidence="1">Belongs to the glycosyltransferase 2 family.</text>
</comment>
<dbReference type="Pfam" id="PF00535">
    <property type="entry name" value="Glycos_transf_2"/>
    <property type="match status" value="1"/>
</dbReference>
<dbReference type="InterPro" id="IPR001173">
    <property type="entry name" value="Glyco_trans_2-like"/>
</dbReference>
<evidence type="ECO:0000259" key="2">
    <source>
        <dbReference type="Pfam" id="PF00535"/>
    </source>
</evidence>
<dbReference type="CDD" id="cd00761">
    <property type="entry name" value="Glyco_tranf_GTA_type"/>
    <property type="match status" value="1"/>
</dbReference>
<dbReference type="OrthoDB" id="396512at2"/>
<keyword evidence="4" id="KW-1185">Reference proteome</keyword>
<dbReference type="PANTHER" id="PTHR22916">
    <property type="entry name" value="GLYCOSYLTRANSFERASE"/>
    <property type="match status" value="1"/>
</dbReference>
<dbReference type="AlphaFoldDB" id="A0A370G9X0"/>
<organism evidence="3 4">
    <name type="scientific">Falsibacillus pallidus</name>
    <dbReference type="NCBI Taxonomy" id="493781"/>
    <lineage>
        <taxon>Bacteria</taxon>
        <taxon>Bacillati</taxon>
        <taxon>Bacillota</taxon>
        <taxon>Bacilli</taxon>
        <taxon>Bacillales</taxon>
        <taxon>Bacillaceae</taxon>
        <taxon>Falsibacillus</taxon>
    </lineage>
</organism>
<evidence type="ECO:0000313" key="3">
    <source>
        <dbReference type="EMBL" id="RDI39990.1"/>
    </source>
</evidence>